<dbReference type="EMBL" id="PDXB01000049">
    <property type="protein sequence ID" value="RYN18492.1"/>
    <property type="molecule type" value="Genomic_DNA"/>
</dbReference>
<organism evidence="2 3">
    <name type="scientific">Alternaria tenuissima</name>
    <dbReference type="NCBI Taxonomy" id="119927"/>
    <lineage>
        <taxon>Eukaryota</taxon>
        <taxon>Fungi</taxon>
        <taxon>Dikarya</taxon>
        <taxon>Ascomycota</taxon>
        <taxon>Pezizomycotina</taxon>
        <taxon>Dothideomycetes</taxon>
        <taxon>Pleosporomycetidae</taxon>
        <taxon>Pleosporales</taxon>
        <taxon>Pleosporineae</taxon>
        <taxon>Pleosporaceae</taxon>
        <taxon>Alternaria</taxon>
        <taxon>Alternaria sect. Alternaria</taxon>
        <taxon>Alternaria alternata complex</taxon>
    </lineage>
</organism>
<reference evidence="2" key="3">
    <citation type="journal article" date="2019" name="J. ISSAAS">
        <title>Genomics, evolutionary history and diagnostics of the Alternaria alternata species group including apple and Asian pear pathotypes.</title>
        <authorList>
            <person name="Armitage A.D."/>
            <person name="Cockerton H.M."/>
            <person name="Sreenivasaprasad S."/>
            <person name="Woodhall J."/>
            <person name="Lane C."/>
            <person name="Harrison R.J."/>
            <person name="Clarkson J.P."/>
        </authorList>
    </citation>
    <scope>NUCLEOTIDE SEQUENCE</scope>
    <source>
        <strain evidence="2">FERA 1082</strain>
    </source>
</reference>
<gene>
    <name evidence="2" type="ORF">AA0114_g6179</name>
    <name evidence="1" type="ORF">AA0115_g11251</name>
</gene>
<dbReference type="AlphaFoldDB" id="A0A4Q4MH25"/>
<dbReference type="Proteomes" id="UP000292402">
    <property type="component" value="Unassembled WGS sequence"/>
</dbReference>
<comment type="caution">
    <text evidence="2">The sequence shown here is derived from an EMBL/GenBank/DDBJ whole genome shotgun (WGS) entry which is preliminary data.</text>
</comment>
<dbReference type="EMBL" id="PDXA01000018">
    <property type="protein sequence ID" value="RYN50337.1"/>
    <property type="molecule type" value="Genomic_DNA"/>
</dbReference>
<evidence type="ECO:0000313" key="3">
    <source>
        <dbReference type="Proteomes" id="UP000292402"/>
    </source>
</evidence>
<accession>A0A4Q4MH25</accession>
<sequence length="107" mass="11938">MSLGLVGSSSPTAKPCIATLFPHQYPWTPTLEQELNQEVALQMNHPHPAHVLQQDVARIFRHMSTRSSNVKDQSTTSADYLYQLLLSPKHRKNMTQAAIRNSTGGVQ</sequence>
<reference evidence="1" key="1">
    <citation type="submission" date="2017-10" db="EMBL/GenBank/DDBJ databases">
        <authorList>
            <person name="Armitage A.D."/>
            <person name="Barbara D.J."/>
            <person name="Woodhall J.W."/>
            <person name="Sreenivasaprasad S."/>
            <person name="Lane C.R."/>
            <person name="Clarkson J.P."/>
            <person name="Harrison R.J."/>
        </authorList>
    </citation>
    <scope>NUCLEOTIDE SEQUENCE</scope>
    <source>
        <strain evidence="1">FERA 1164</strain>
    </source>
</reference>
<proteinExistence type="predicted"/>
<name>A0A4Q4MH25_9PLEO</name>
<protein>
    <submittedName>
        <fullName evidence="2">Uncharacterized protein</fullName>
    </submittedName>
</protein>
<reference evidence="1 3" key="2">
    <citation type="journal article" date="2019" name="bioRxiv">
        <title>Genomics, evolutionary history and diagnostics of the Alternaria alternata species group including apple and Asian pear pathotypes.</title>
        <authorList>
            <person name="Armitage A.D."/>
            <person name="Cockerton H.M."/>
            <person name="Sreenivasaprasad S."/>
            <person name="Woodhall J.W."/>
            <person name="Lane C.R."/>
            <person name="Harrison R.J."/>
            <person name="Clarkson J.P."/>
        </authorList>
    </citation>
    <scope>NUCLEOTIDE SEQUENCE [LARGE SCALE GENOMIC DNA]</scope>
    <source>
        <strain evidence="3">FERA 1082</strain>
        <strain evidence="1">FERA 1164</strain>
    </source>
</reference>
<dbReference type="Proteomes" id="UP000292340">
    <property type="component" value="Unassembled WGS sequence"/>
</dbReference>
<evidence type="ECO:0000313" key="2">
    <source>
        <dbReference type="EMBL" id="RYN50337.1"/>
    </source>
</evidence>
<evidence type="ECO:0000313" key="1">
    <source>
        <dbReference type="EMBL" id="RYN18492.1"/>
    </source>
</evidence>